<sequence>MGERDNLACELFMGYWWKSAFTFSPGGIFTPLPIFLISTSTRETEWSSTSLQSHLVVAKLPSPSQFNLDQLKATTKLHHSTHCLTQTSNPSLASPDQPLDDHPNLNRRCSSSSTDRLDFR</sequence>
<reference evidence="2 3" key="1">
    <citation type="journal article" date="2022" name="Nat. Ecol. Evol.">
        <title>A masculinizing supergene underlies an exaggerated male reproductive morph in a spider.</title>
        <authorList>
            <person name="Hendrickx F."/>
            <person name="De Corte Z."/>
            <person name="Sonet G."/>
            <person name="Van Belleghem S.M."/>
            <person name="Kostlbacher S."/>
            <person name="Vangestel C."/>
        </authorList>
    </citation>
    <scope>NUCLEOTIDE SEQUENCE [LARGE SCALE GENOMIC DNA]</scope>
    <source>
        <strain evidence="2">W744_W776</strain>
    </source>
</reference>
<gene>
    <name evidence="2" type="ORF">JTE90_003480</name>
</gene>
<organism evidence="2 3">
    <name type="scientific">Oedothorax gibbosus</name>
    <dbReference type="NCBI Taxonomy" id="931172"/>
    <lineage>
        <taxon>Eukaryota</taxon>
        <taxon>Metazoa</taxon>
        <taxon>Ecdysozoa</taxon>
        <taxon>Arthropoda</taxon>
        <taxon>Chelicerata</taxon>
        <taxon>Arachnida</taxon>
        <taxon>Araneae</taxon>
        <taxon>Araneomorphae</taxon>
        <taxon>Entelegynae</taxon>
        <taxon>Araneoidea</taxon>
        <taxon>Linyphiidae</taxon>
        <taxon>Erigoninae</taxon>
        <taxon>Oedothorax</taxon>
    </lineage>
</organism>
<dbReference type="Proteomes" id="UP000827092">
    <property type="component" value="Unassembled WGS sequence"/>
</dbReference>
<feature type="region of interest" description="Disordered" evidence="1">
    <location>
        <begin position="83"/>
        <end position="120"/>
    </location>
</feature>
<accession>A0AAV6UF57</accession>
<protein>
    <submittedName>
        <fullName evidence="2">Uncharacterized protein</fullName>
    </submittedName>
</protein>
<dbReference type="EMBL" id="JAFNEN010000446">
    <property type="protein sequence ID" value="KAG8182807.1"/>
    <property type="molecule type" value="Genomic_DNA"/>
</dbReference>
<evidence type="ECO:0000256" key="1">
    <source>
        <dbReference type="SAM" id="MobiDB-lite"/>
    </source>
</evidence>
<comment type="caution">
    <text evidence="2">The sequence shown here is derived from an EMBL/GenBank/DDBJ whole genome shotgun (WGS) entry which is preliminary data.</text>
</comment>
<name>A0AAV6UF57_9ARAC</name>
<evidence type="ECO:0000313" key="2">
    <source>
        <dbReference type="EMBL" id="KAG8182807.1"/>
    </source>
</evidence>
<keyword evidence="3" id="KW-1185">Reference proteome</keyword>
<proteinExistence type="predicted"/>
<dbReference type="AlphaFoldDB" id="A0AAV6UF57"/>
<feature type="compositionally biased region" description="Polar residues" evidence="1">
    <location>
        <begin position="83"/>
        <end position="94"/>
    </location>
</feature>
<evidence type="ECO:0000313" key="3">
    <source>
        <dbReference type="Proteomes" id="UP000827092"/>
    </source>
</evidence>